<evidence type="ECO:0000256" key="2">
    <source>
        <dbReference type="ARBA" id="ARBA00022723"/>
    </source>
</evidence>
<evidence type="ECO:0000256" key="4">
    <source>
        <dbReference type="SAM" id="SignalP"/>
    </source>
</evidence>
<accession>G3XKU5</accession>
<dbReference type="InterPro" id="IPR030048">
    <property type="entry name" value="SurE"/>
</dbReference>
<reference evidence="6" key="1">
    <citation type="submission" date="2011-09" db="EMBL/GenBank/DDBJ databases">
        <title>Phosphate deficiency-inducible genes from Pholiota nameko strain N2.</title>
        <authorList>
            <person name="Kudo T."/>
            <person name="Tasaki Y."/>
            <person name="Hara T."/>
            <person name="Joh T."/>
        </authorList>
    </citation>
    <scope>NUCLEOTIDE SEQUENCE</scope>
    <source>
        <strain evidence="6">N2</strain>
    </source>
</reference>
<dbReference type="SUPFAM" id="SSF64167">
    <property type="entry name" value="SurE-like"/>
    <property type="match status" value="1"/>
</dbReference>
<dbReference type="InterPro" id="IPR002828">
    <property type="entry name" value="SurE-like_Pase/nucleotidase"/>
</dbReference>
<feature type="chain" id="PRO_5003459972" evidence="4">
    <location>
        <begin position="21"/>
        <end position="300"/>
    </location>
</feature>
<evidence type="ECO:0000256" key="1">
    <source>
        <dbReference type="ARBA" id="ARBA00011062"/>
    </source>
</evidence>
<comment type="similarity">
    <text evidence="1">Belongs to the SurE nucleotidase family.</text>
</comment>
<feature type="domain" description="Survival protein SurE-like phosphatase/nucleotidase" evidence="5">
    <location>
        <begin position="23"/>
        <end position="239"/>
    </location>
</feature>
<dbReference type="PANTHER" id="PTHR30457">
    <property type="entry name" value="5'-NUCLEOTIDASE SURE"/>
    <property type="match status" value="1"/>
</dbReference>
<keyword evidence="4" id="KW-0732">Signal</keyword>
<keyword evidence="2" id="KW-0479">Metal-binding</keyword>
<dbReference type="InterPro" id="IPR036523">
    <property type="entry name" value="SurE-like_sf"/>
</dbReference>
<name>G3XKU5_PHOMI</name>
<dbReference type="GO" id="GO:0046872">
    <property type="term" value="F:metal ion binding"/>
    <property type="evidence" value="ECO:0007669"/>
    <property type="project" value="UniProtKB-KW"/>
</dbReference>
<dbReference type="AlphaFoldDB" id="G3XKU5"/>
<dbReference type="Gene3D" id="3.40.1210.10">
    <property type="entry name" value="Survival protein SurE-like phosphatase/nucleotidase"/>
    <property type="match status" value="1"/>
</dbReference>
<gene>
    <name evidence="6" type="primary">pdie</name>
</gene>
<dbReference type="PANTHER" id="PTHR30457:SF0">
    <property type="entry name" value="PHOSPHATASE, PUTATIVE (AFU_ORTHOLOGUE AFUA_4G01070)-RELATED"/>
    <property type="match status" value="1"/>
</dbReference>
<protein>
    <submittedName>
        <fullName evidence="6">Survival protein SurE-like phosphatase/nucleotidase</fullName>
    </submittedName>
</protein>
<keyword evidence="3" id="KW-0378">Hydrolase</keyword>
<evidence type="ECO:0000259" key="5">
    <source>
        <dbReference type="Pfam" id="PF01975"/>
    </source>
</evidence>
<dbReference type="GO" id="GO:0008252">
    <property type="term" value="F:nucleotidase activity"/>
    <property type="evidence" value="ECO:0007669"/>
    <property type="project" value="InterPro"/>
</dbReference>
<dbReference type="EMBL" id="AB672735">
    <property type="protein sequence ID" value="BAL02937.1"/>
    <property type="molecule type" value="mRNA"/>
</dbReference>
<dbReference type="Pfam" id="PF01975">
    <property type="entry name" value="SurE"/>
    <property type="match status" value="1"/>
</dbReference>
<proteinExistence type="evidence at transcript level"/>
<evidence type="ECO:0000313" key="6">
    <source>
        <dbReference type="EMBL" id="BAL02937.1"/>
    </source>
</evidence>
<feature type="signal peptide" evidence="4">
    <location>
        <begin position="1"/>
        <end position="20"/>
    </location>
</feature>
<evidence type="ECO:0000256" key="3">
    <source>
        <dbReference type="ARBA" id="ARBA00022801"/>
    </source>
</evidence>
<organism evidence="6">
    <name type="scientific">Pholiota microspora</name>
    <name type="common">White-rot fungus</name>
    <name type="synonym">Pholiota nameko</name>
    <dbReference type="NCBI Taxonomy" id="1538424"/>
    <lineage>
        <taxon>Eukaryota</taxon>
        <taxon>Fungi</taxon>
        <taxon>Dikarya</taxon>
        <taxon>Basidiomycota</taxon>
        <taxon>Agaricomycotina</taxon>
        <taxon>Agaricomycetes</taxon>
        <taxon>Agaricomycetidae</taxon>
        <taxon>Agaricales</taxon>
        <taxon>Agaricineae</taxon>
        <taxon>Strophariaceae</taxon>
        <taxon>Pholiota</taxon>
    </lineage>
</organism>
<sequence>MGRLTALLAFVCYITATAQAQKIILTNDDGWAVAQIRAEYTALTAAGFDVILSAPAENESGTGSSTTTPTPLKSACEFNTCTVGSPAEGANSTDARINYVNGFPVDSVRYGIQTLAPKLFGTKPDLVVSGSNIGNNLGATVLISGTVGAASEAALEGIPSIAFSGASGSQVSYTTLSQTTSSSTQAVNIYTSLVVKFTQALVQNPTPLLPTGTSLNVNFASISNCASAPAYKFVLTRINANSGATDVTTCGTNHLTAESTAISKGCIATVSVFNASTKGDVDAATQGVVLNKLTSLLTCL</sequence>